<dbReference type="AlphaFoldDB" id="A0A1H2E216"/>
<dbReference type="GO" id="GO:0016567">
    <property type="term" value="P:protein ubiquitination"/>
    <property type="evidence" value="ECO:0007669"/>
    <property type="project" value="TreeGrafter"/>
</dbReference>
<feature type="compositionally biased region" description="Basic and acidic residues" evidence="4">
    <location>
        <begin position="287"/>
        <end position="297"/>
    </location>
</feature>
<accession>A0A1H2E216</accession>
<feature type="repeat" description="ANK" evidence="3">
    <location>
        <begin position="209"/>
        <end position="241"/>
    </location>
</feature>
<keyword evidence="6" id="KW-1185">Reference proteome</keyword>
<dbReference type="PROSITE" id="PS50088">
    <property type="entry name" value="ANK_REPEAT"/>
    <property type="match status" value="1"/>
</dbReference>
<evidence type="ECO:0000313" key="5">
    <source>
        <dbReference type="EMBL" id="SDT88748.1"/>
    </source>
</evidence>
<feature type="region of interest" description="Disordered" evidence="4">
    <location>
        <begin position="280"/>
        <end position="308"/>
    </location>
</feature>
<dbReference type="Gene3D" id="1.25.40.20">
    <property type="entry name" value="Ankyrin repeat-containing domain"/>
    <property type="match status" value="1"/>
</dbReference>
<dbReference type="SMART" id="SM00248">
    <property type="entry name" value="ANK"/>
    <property type="match status" value="3"/>
</dbReference>
<dbReference type="PANTHER" id="PTHR24136">
    <property type="entry name" value="SOWAH (DROSOPHILA) HOMOLOG"/>
    <property type="match status" value="1"/>
</dbReference>
<reference evidence="6" key="1">
    <citation type="submission" date="2016-10" db="EMBL/GenBank/DDBJ databases">
        <authorList>
            <person name="Varghese N."/>
            <person name="Submissions S."/>
        </authorList>
    </citation>
    <scope>NUCLEOTIDE SEQUENCE [LARGE SCALE GENOMIC DNA]</scope>
    <source>
        <strain evidence="6">CECT 8338</strain>
    </source>
</reference>
<name>A0A1H2E216_9GAMM</name>
<keyword evidence="1" id="KW-0677">Repeat</keyword>
<evidence type="ECO:0000256" key="1">
    <source>
        <dbReference type="ARBA" id="ARBA00022737"/>
    </source>
</evidence>
<dbReference type="SUPFAM" id="SSF48403">
    <property type="entry name" value="Ankyrin repeat"/>
    <property type="match status" value="1"/>
</dbReference>
<dbReference type="GO" id="GO:0045732">
    <property type="term" value="P:positive regulation of protein catabolic process"/>
    <property type="evidence" value="ECO:0007669"/>
    <property type="project" value="TreeGrafter"/>
</dbReference>
<protein>
    <submittedName>
        <fullName evidence="5">Ankyrin repeat</fullName>
    </submittedName>
</protein>
<dbReference type="PANTHER" id="PTHR24136:SF15">
    <property type="entry name" value="ANK_REP_REGION DOMAIN-CONTAINING PROTEIN"/>
    <property type="match status" value="1"/>
</dbReference>
<evidence type="ECO:0000256" key="4">
    <source>
        <dbReference type="SAM" id="MobiDB-lite"/>
    </source>
</evidence>
<dbReference type="InterPro" id="IPR051573">
    <property type="entry name" value="Ankyrin-SOCS_box_domain"/>
</dbReference>
<dbReference type="Proteomes" id="UP000243924">
    <property type="component" value="Chromosome I"/>
</dbReference>
<gene>
    <name evidence="5" type="ORF">SAMN05216210_0199</name>
</gene>
<dbReference type="InterPro" id="IPR002110">
    <property type="entry name" value="Ankyrin_rpt"/>
</dbReference>
<evidence type="ECO:0000256" key="2">
    <source>
        <dbReference type="ARBA" id="ARBA00023043"/>
    </source>
</evidence>
<sequence length="308" mass="34155">MTAATGTAWSNRITRERADGGELLMKTALSIKVSILLSRRNWLILGLTLLLTACFPGSGQGSRFMNHSYPASTFFEGHYLLLARAIERNDMAQLRQLAEGQDLSLKGEKDMDLMWFAIANENFDAIQTLVELGVNPDAQIAQGIGSALQFTFMKHDDTRYLKAMLDGGISPNHQHPRQELMLQRGVFGGLEHVKLLLERGTHIDARDSIGGTALHSATTSVEPDIAIYLVNQGADFNTYKTNGSSVSWSVYLSVQDMRPGNPIHTQFLELRDLMIEKGAKWPPDSPIEVRDQMRARGENPPVPPGQPR</sequence>
<dbReference type="PROSITE" id="PS50297">
    <property type="entry name" value="ANK_REP_REGION"/>
    <property type="match status" value="1"/>
</dbReference>
<evidence type="ECO:0000313" key="6">
    <source>
        <dbReference type="Proteomes" id="UP000243924"/>
    </source>
</evidence>
<keyword evidence="2 3" id="KW-0040">ANK repeat</keyword>
<proteinExistence type="predicted"/>
<evidence type="ECO:0000256" key="3">
    <source>
        <dbReference type="PROSITE-ProRule" id="PRU00023"/>
    </source>
</evidence>
<dbReference type="STRING" id="1434072.SAMN05216210_0199"/>
<organism evidence="5 6">
    <name type="scientific">Halopseudomonas salegens</name>
    <dbReference type="NCBI Taxonomy" id="1434072"/>
    <lineage>
        <taxon>Bacteria</taxon>
        <taxon>Pseudomonadati</taxon>
        <taxon>Pseudomonadota</taxon>
        <taxon>Gammaproteobacteria</taxon>
        <taxon>Pseudomonadales</taxon>
        <taxon>Pseudomonadaceae</taxon>
        <taxon>Halopseudomonas</taxon>
    </lineage>
</organism>
<dbReference type="EMBL" id="LT629787">
    <property type="protein sequence ID" value="SDT88748.1"/>
    <property type="molecule type" value="Genomic_DNA"/>
</dbReference>
<dbReference type="InterPro" id="IPR036770">
    <property type="entry name" value="Ankyrin_rpt-contain_sf"/>
</dbReference>